<evidence type="ECO:0000313" key="8">
    <source>
        <dbReference type="Proteomes" id="UP000016023"/>
    </source>
</evidence>
<dbReference type="STRING" id="883158.HMPREF9140_00492"/>
<dbReference type="NCBIfam" id="TIGR00401">
    <property type="entry name" value="msrA"/>
    <property type="match status" value="1"/>
</dbReference>
<comment type="catalytic activity">
    <reaction evidence="2 4">
        <text>L-methionyl-[protein] + [thioredoxin]-disulfide + H2O = L-methionyl-(S)-S-oxide-[protein] + [thioredoxin]-dithiol</text>
        <dbReference type="Rhea" id="RHEA:14217"/>
        <dbReference type="Rhea" id="RHEA-COMP:10698"/>
        <dbReference type="Rhea" id="RHEA-COMP:10700"/>
        <dbReference type="Rhea" id="RHEA-COMP:12313"/>
        <dbReference type="Rhea" id="RHEA-COMP:12315"/>
        <dbReference type="ChEBI" id="CHEBI:15377"/>
        <dbReference type="ChEBI" id="CHEBI:16044"/>
        <dbReference type="ChEBI" id="CHEBI:29950"/>
        <dbReference type="ChEBI" id="CHEBI:44120"/>
        <dbReference type="ChEBI" id="CHEBI:50058"/>
        <dbReference type="EC" id="1.8.4.11"/>
    </reaction>
</comment>
<comment type="function">
    <text evidence="4">Has an important function as a repair enzyme for proteins that have been inactivated by oxidation. Catalyzes the reversible oxidation-reduction of methionine sulfoxide in proteins to methionine.</text>
</comment>
<dbReference type="Proteomes" id="UP000016023">
    <property type="component" value="Unassembled WGS sequence"/>
</dbReference>
<dbReference type="InterPro" id="IPR050162">
    <property type="entry name" value="MsrA_MetSO_reductase"/>
</dbReference>
<dbReference type="PANTHER" id="PTHR42799">
    <property type="entry name" value="MITOCHONDRIAL PEPTIDE METHIONINE SULFOXIDE REDUCTASE"/>
    <property type="match status" value="1"/>
</dbReference>
<dbReference type="PANTHER" id="PTHR42799:SF2">
    <property type="entry name" value="MITOCHONDRIAL PEPTIDE METHIONINE SULFOXIDE REDUCTASE"/>
    <property type="match status" value="1"/>
</dbReference>
<feature type="active site" evidence="4">
    <location>
        <position position="59"/>
    </location>
</feature>
<dbReference type="InterPro" id="IPR002569">
    <property type="entry name" value="Met_Sox_Rdtase_MsrA_dom"/>
</dbReference>
<keyword evidence="8" id="KW-1185">Reference proteome</keyword>
<proteinExistence type="inferred from homology"/>
<dbReference type="EMBL" id="AGWK01000018">
    <property type="protein sequence ID" value="EHO72732.1"/>
    <property type="molecule type" value="Genomic_DNA"/>
</dbReference>
<accession>H1Q0Q4</accession>
<evidence type="ECO:0000259" key="6">
    <source>
        <dbReference type="Pfam" id="PF01625"/>
    </source>
</evidence>
<dbReference type="eggNOG" id="COG0225">
    <property type="taxonomic scope" value="Bacteria"/>
</dbReference>
<evidence type="ECO:0000256" key="2">
    <source>
        <dbReference type="ARBA" id="ARBA00047806"/>
    </source>
</evidence>
<reference evidence="7 8" key="1">
    <citation type="submission" date="2011-12" db="EMBL/GenBank/DDBJ databases">
        <title>The Genome Sequence of Prevotella micans F0438.</title>
        <authorList>
            <consortium name="The Broad Institute Genome Sequencing Platform"/>
            <person name="Earl A."/>
            <person name="Ward D."/>
            <person name="Feldgarden M."/>
            <person name="Gevers D."/>
            <person name="Izard J."/>
            <person name="Baranova O.V."/>
            <person name="Blanton J.M."/>
            <person name="Wade W.G."/>
            <person name="Dewhirst F.E."/>
            <person name="Young S.K."/>
            <person name="Zeng Q."/>
            <person name="Gargeya S."/>
            <person name="Fitzgerald M."/>
            <person name="Haas B."/>
            <person name="Abouelleil A."/>
            <person name="Alvarado L."/>
            <person name="Arachchi H.M."/>
            <person name="Berlin A."/>
            <person name="Chapman S.B."/>
            <person name="Gearin G."/>
            <person name="Goldberg J."/>
            <person name="Griggs A."/>
            <person name="Gujja S."/>
            <person name="Hansen M."/>
            <person name="Heiman D."/>
            <person name="Howarth C."/>
            <person name="Larimer J."/>
            <person name="Lui A."/>
            <person name="MacDonald P.J.P."/>
            <person name="McCowen C."/>
            <person name="Montmayeur A."/>
            <person name="Murphy C."/>
            <person name="Neiman D."/>
            <person name="Pearson M."/>
            <person name="Priest M."/>
            <person name="Roberts A."/>
            <person name="Saif S."/>
            <person name="Shea T."/>
            <person name="Sisk P."/>
            <person name="Stolte C."/>
            <person name="Sykes S."/>
            <person name="Wortman J."/>
            <person name="Nusbaum C."/>
            <person name="Birren B."/>
        </authorList>
    </citation>
    <scope>NUCLEOTIDE SEQUENCE [LARGE SCALE GENOMIC DNA]</scope>
    <source>
        <strain evidence="7 8">F0438</strain>
    </source>
</reference>
<comment type="similarity">
    <text evidence="4">Belongs to the MsrA Met sulfoxide reductase family.</text>
</comment>
<dbReference type="GO" id="GO:0008113">
    <property type="term" value="F:peptide-methionine (S)-S-oxide reductase activity"/>
    <property type="evidence" value="ECO:0007669"/>
    <property type="project" value="UniProtKB-UniRule"/>
</dbReference>
<dbReference type="AlphaFoldDB" id="H1Q0Q4"/>
<dbReference type="InterPro" id="IPR036509">
    <property type="entry name" value="Met_Sox_Rdtase_MsrA_sf"/>
</dbReference>
<name>H1Q0Q4_9BACT</name>
<evidence type="ECO:0000256" key="1">
    <source>
        <dbReference type="ARBA" id="ARBA00023002"/>
    </source>
</evidence>
<evidence type="ECO:0000256" key="4">
    <source>
        <dbReference type="HAMAP-Rule" id="MF_01401"/>
    </source>
</evidence>
<sequence>MKRHLRRNYQSTACLFVAIFCTQLITACGFSKTNNTLKRDTLMTTEQHKTREIYLAGGCFWGTEHFFKQVVGVVATEVGYANGKIKNPTYEQVCTDKTQFAETVHVVYDPEKITLTKLLEIYFEAIDPTSINQQGPDRGSQYRTGVYYTDPDDRSVIQAFFDHKQRHLNDHIAVELQPLKNFYKAEDYHQDYLEKNPNGYCHIPSSLFEYARKANK</sequence>
<organism evidence="7 8">
    <name type="scientific">Prevotella micans F0438</name>
    <dbReference type="NCBI Taxonomy" id="883158"/>
    <lineage>
        <taxon>Bacteria</taxon>
        <taxon>Pseudomonadati</taxon>
        <taxon>Bacteroidota</taxon>
        <taxon>Bacteroidia</taxon>
        <taxon>Bacteroidales</taxon>
        <taxon>Prevotellaceae</taxon>
        <taxon>Prevotella</taxon>
    </lineage>
</organism>
<dbReference type="GO" id="GO:0005737">
    <property type="term" value="C:cytoplasm"/>
    <property type="evidence" value="ECO:0007669"/>
    <property type="project" value="TreeGrafter"/>
</dbReference>
<dbReference type="SUPFAM" id="SSF55068">
    <property type="entry name" value="Peptide methionine sulfoxide reductase"/>
    <property type="match status" value="1"/>
</dbReference>
<comment type="catalytic activity">
    <reaction evidence="3 4">
        <text>[thioredoxin]-disulfide + L-methionine + H2O = L-methionine (S)-S-oxide + [thioredoxin]-dithiol</text>
        <dbReference type="Rhea" id="RHEA:19993"/>
        <dbReference type="Rhea" id="RHEA-COMP:10698"/>
        <dbReference type="Rhea" id="RHEA-COMP:10700"/>
        <dbReference type="ChEBI" id="CHEBI:15377"/>
        <dbReference type="ChEBI" id="CHEBI:29950"/>
        <dbReference type="ChEBI" id="CHEBI:50058"/>
        <dbReference type="ChEBI" id="CHEBI:57844"/>
        <dbReference type="ChEBI" id="CHEBI:58772"/>
        <dbReference type="EC" id="1.8.4.11"/>
    </reaction>
</comment>
<dbReference type="PROSITE" id="PS51257">
    <property type="entry name" value="PROKAR_LIPOPROTEIN"/>
    <property type="match status" value="1"/>
</dbReference>
<feature type="signal peptide" evidence="5">
    <location>
        <begin position="1"/>
        <end position="26"/>
    </location>
</feature>
<keyword evidence="5" id="KW-0732">Signal</keyword>
<evidence type="ECO:0000256" key="5">
    <source>
        <dbReference type="SAM" id="SignalP"/>
    </source>
</evidence>
<comment type="caution">
    <text evidence="7">The sequence shown here is derived from an EMBL/GenBank/DDBJ whole genome shotgun (WGS) entry which is preliminary data.</text>
</comment>
<gene>
    <name evidence="4" type="primary">msrA</name>
    <name evidence="7" type="ORF">HMPREF9140_00492</name>
</gene>
<dbReference type="PATRIC" id="fig|883158.3.peg.503"/>
<protein>
    <recommendedName>
        <fullName evidence="4">Peptide methionine sulfoxide reductase MsrA</fullName>
        <shortName evidence="4">Protein-methionine-S-oxide reductase</shortName>
        <ecNumber evidence="4">1.8.4.11</ecNumber>
    </recommendedName>
    <alternativeName>
        <fullName evidence="4">Peptide-methionine (S)-S-oxide reductase</fullName>
        <shortName evidence="4">Peptide Met(O) reductase</shortName>
    </alternativeName>
</protein>
<keyword evidence="1 4" id="KW-0560">Oxidoreductase</keyword>
<dbReference type="EC" id="1.8.4.11" evidence="4"/>
<feature type="domain" description="Peptide methionine sulphoxide reductase MsrA" evidence="6">
    <location>
        <begin position="52"/>
        <end position="202"/>
    </location>
</feature>
<dbReference type="HAMAP" id="MF_01401">
    <property type="entry name" value="MsrA"/>
    <property type="match status" value="1"/>
</dbReference>
<evidence type="ECO:0000256" key="3">
    <source>
        <dbReference type="ARBA" id="ARBA00048782"/>
    </source>
</evidence>
<dbReference type="HOGENOM" id="CLU_031040_10_2_10"/>
<dbReference type="Pfam" id="PF01625">
    <property type="entry name" value="PMSR"/>
    <property type="match status" value="1"/>
</dbReference>
<feature type="chain" id="PRO_5003552814" description="Peptide methionine sulfoxide reductase MsrA" evidence="5">
    <location>
        <begin position="27"/>
        <end position="216"/>
    </location>
</feature>
<dbReference type="GO" id="GO:0034599">
    <property type="term" value="P:cellular response to oxidative stress"/>
    <property type="evidence" value="ECO:0007669"/>
    <property type="project" value="TreeGrafter"/>
</dbReference>
<dbReference type="Gene3D" id="3.30.1060.10">
    <property type="entry name" value="Peptide methionine sulphoxide reductase MsrA"/>
    <property type="match status" value="1"/>
</dbReference>
<evidence type="ECO:0000313" key="7">
    <source>
        <dbReference type="EMBL" id="EHO72732.1"/>
    </source>
</evidence>
<dbReference type="GO" id="GO:0033744">
    <property type="term" value="F:L-methionine:thioredoxin-disulfide S-oxidoreductase activity"/>
    <property type="evidence" value="ECO:0007669"/>
    <property type="project" value="RHEA"/>
</dbReference>